<dbReference type="Proteomes" id="UP001168098">
    <property type="component" value="Unassembled WGS sequence"/>
</dbReference>
<evidence type="ECO:0000313" key="2">
    <source>
        <dbReference type="Proteomes" id="UP001168098"/>
    </source>
</evidence>
<sequence length="66" mass="7532">MNQGNTNPNAIPMCLTEATKGKIQVGDQEYSHLKTHINPVPRTDSRNEVYMTSFTQNPQKHQKYVT</sequence>
<evidence type="ECO:0000313" key="1">
    <source>
        <dbReference type="EMBL" id="KAJ9684011.1"/>
    </source>
</evidence>
<dbReference type="AlphaFoldDB" id="A0AA39DH81"/>
<reference evidence="1 2" key="1">
    <citation type="journal article" date="2023" name="BMC Biotechnol.">
        <title>Vitis rotundifolia cv Carlos genome sequencing.</title>
        <authorList>
            <person name="Huff M."/>
            <person name="Hulse-Kemp A."/>
            <person name="Scheffler B."/>
            <person name="Youngblood R."/>
            <person name="Simpson S."/>
            <person name="Babiker E."/>
            <person name="Staton M."/>
        </authorList>
    </citation>
    <scope>NUCLEOTIDE SEQUENCE [LARGE SCALE GENOMIC DNA]</scope>
    <source>
        <tissue evidence="1">Leaf</tissue>
    </source>
</reference>
<keyword evidence="2" id="KW-1185">Reference proteome</keyword>
<protein>
    <submittedName>
        <fullName evidence="1">Uncharacterized protein</fullName>
    </submittedName>
</protein>
<name>A0AA39DH81_VITRO</name>
<dbReference type="EMBL" id="JARBHA010000013">
    <property type="protein sequence ID" value="KAJ9684011.1"/>
    <property type="molecule type" value="Genomic_DNA"/>
</dbReference>
<comment type="caution">
    <text evidence="1">The sequence shown here is derived from an EMBL/GenBank/DDBJ whole genome shotgun (WGS) entry which is preliminary data.</text>
</comment>
<proteinExistence type="predicted"/>
<gene>
    <name evidence="1" type="ORF">PVL29_016485</name>
</gene>
<organism evidence="1 2">
    <name type="scientific">Vitis rotundifolia</name>
    <name type="common">Muscadine grape</name>
    <dbReference type="NCBI Taxonomy" id="103349"/>
    <lineage>
        <taxon>Eukaryota</taxon>
        <taxon>Viridiplantae</taxon>
        <taxon>Streptophyta</taxon>
        <taxon>Embryophyta</taxon>
        <taxon>Tracheophyta</taxon>
        <taxon>Spermatophyta</taxon>
        <taxon>Magnoliopsida</taxon>
        <taxon>eudicotyledons</taxon>
        <taxon>Gunneridae</taxon>
        <taxon>Pentapetalae</taxon>
        <taxon>rosids</taxon>
        <taxon>Vitales</taxon>
        <taxon>Vitaceae</taxon>
        <taxon>Viteae</taxon>
        <taxon>Vitis</taxon>
    </lineage>
</organism>
<accession>A0AA39DH81</accession>